<evidence type="ECO:0000313" key="3">
    <source>
        <dbReference type="Proteomes" id="UP000746747"/>
    </source>
</evidence>
<reference evidence="2" key="1">
    <citation type="submission" date="2021-09" db="EMBL/GenBank/DDBJ databases">
        <authorList>
            <consortium name="Pathogen Informatics"/>
        </authorList>
    </citation>
    <scope>NUCLEOTIDE SEQUENCE</scope>
</reference>
<dbReference type="Pfam" id="PF21033">
    <property type="entry name" value="RMD1-3"/>
    <property type="match status" value="1"/>
</dbReference>
<evidence type="ECO:0000256" key="1">
    <source>
        <dbReference type="SAM" id="MobiDB-lite"/>
    </source>
</evidence>
<dbReference type="EMBL" id="CAKAEH010001294">
    <property type="protein sequence ID" value="CAG9534207.1"/>
    <property type="molecule type" value="Genomic_DNA"/>
</dbReference>
<sequence length="251" mass="28724">MKSEDKRENAELEYRLAHACYILSNFCLSKENERYHLLEEAYLSCKSAYIPESKNAEILKWSAIITGTLAELNDLSDFERMTYVREFKKFLDEALTGPPDSSVYHMHGRFCYRMATLSEKEKEFIIAAFDSLPICTIDEALNNFHKAEKLTSGHIDNLIHLGKCYIAKDVGNYSEAQKYLEPILKITPTDEIDQALIAEAHELLADIEESDIQNENQKNEENENLDEVNTDETEISTATNGHSEEEPDVID</sequence>
<name>A0A8J2Q6V0_9BILA</name>
<dbReference type="GO" id="GO:0005876">
    <property type="term" value="C:spindle microtubule"/>
    <property type="evidence" value="ECO:0007669"/>
    <property type="project" value="TreeGrafter"/>
</dbReference>
<accession>A0A8J2Q6V0</accession>
<dbReference type="PANTHER" id="PTHR16056">
    <property type="entry name" value="REGULATOR OF MICROTUBULE DYNAMICS PROTEIN"/>
    <property type="match status" value="1"/>
</dbReference>
<dbReference type="GO" id="GO:0005739">
    <property type="term" value="C:mitochondrion"/>
    <property type="evidence" value="ECO:0007669"/>
    <property type="project" value="TreeGrafter"/>
</dbReference>
<dbReference type="Proteomes" id="UP000746747">
    <property type="component" value="Unassembled WGS sequence"/>
</dbReference>
<protein>
    <submittedName>
        <fullName evidence="2">Uncharacterized protein</fullName>
    </submittedName>
</protein>
<comment type="caution">
    <text evidence="2">The sequence shown here is derived from an EMBL/GenBank/DDBJ whole genome shotgun (WGS) entry which is preliminary data.</text>
</comment>
<dbReference type="AlphaFoldDB" id="A0A8J2Q6V0"/>
<gene>
    <name evidence="2" type="ORF">CJOHNSTONI_LOCUS4363</name>
</gene>
<dbReference type="InterPro" id="IPR049039">
    <property type="entry name" value="RMD1-3_a_helical_rpt"/>
</dbReference>
<keyword evidence="3" id="KW-1185">Reference proteome</keyword>
<dbReference type="InterPro" id="IPR011990">
    <property type="entry name" value="TPR-like_helical_dom_sf"/>
</dbReference>
<dbReference type="OrthoDB" id="512473at2759"/>
<dbReference type="PANTHER" id="PTHR16056:SF36">
    <property type="entry name" value="TETRATRICOPEPTIDE REPEAT PROTEIN"/>
    <property type="match status" value="1"/>
</dbReference>
<organism evidence="2 3">
    <name type="scientific">Cercopithifilaria johnstoni</name>
    <dbReference type="NCBI Taxonomy" id="2874296"/>
    <lineage>
        <taxon>Eukaryota</taxon>
        <taxon>Metazoa</taxon>
        <taxon>Ecdysozoa</taxon>
        <taxon>Nematoda</taxon>
        <taxon>Chromadorea</taxon>
        <taxon>Rhabditida</taxon>
        <taxon>Spirurina</taxon>
        <taxon>Spiruromorpha</taxon>
        <taxon>Filarioidea</taxon>
        <taxon>Onchocercidae</taxon>
        <taxon>Cercopithifilaria</taxon>
    </lineage>
</organism>
<feature type="compositionally biased region" description="Acidic residues" evidence="1">
    <location>
        <begin position="222"/>
        <end position="234"/>
    </location>
</feature>
<dbReference type="GO" id="GO:0008017">
    <property type="term" value="F:microtubule binding"/>
    <property type="evidence" value="ECO:0007669"/>
    <property type="project" value="TreeGrafter"/>
</dbReference>
<proteinExistence type="predicted"/>
<dbReference type="Gene3D" id="1.25.40.10">
    <property type="entry name" value="Tetratricopeptide repeat domain"/>
    <property type="match status" value="1"/>
</dbReference>
<feature type="region of interest" description="Disordered" evidence="1">
    <location>
        <begin position="210"/>
        <end position="251"/>
    </location>
</feature>
<dbReference type="SUPFAM" id="SSF48452">
    <property type="entry name" value="TPR-like"/>
    <property type="match status" value="1"/>
</dbReference>
<dbReference type="GO" id="GO:0097431">
    <property type="term" value="C:mitotic spindle pole"/>
    <property type="evidence" value="ECO:0007669"/>
    <property type="project" value="TreeGrafter"/>
</dbReference>
<evidence type="ECO:0000313" key="2">
    <source>
        <dbReference type="EMBL" id="CAG9534207.1"/>
    </source>
</evidence>